<dbReference type="EMBL" id="CYHG01000020">
    <property type="protein sequence ID" value="CUB06655.1"/>
    <property type="molecule type" value="Genomic_DNA"/>
</dbReference>
<dbReference type="OrthoDB" id="5196645at2"/>
<dbReference type="InterPro" id="IPR011089">
    <property type="entry name" value="GmrSD_C"/>
</dbReference>
<protein>
    <recommendedName>
        <fullName evidence="3">GmrSD restriction endonucleases C-terminal domain-containing protein</fullName>
    </recommendedName>
</protein>
<dbReference type="STRING" id="1137284.GCA_001418205_03702"/>
<dbReference type="PANTHER" id="PTHR24094">
    <property type="entry name" value="SECRETED PROTEIN"/>
    <property type="match status" value="1"/>
</dbReference>
<organism evidence="4 5">
    <name type="scientific">Marinomonas fungiae</name>
    <dbReference type="NCBI Taxonomy" id="1137284"/>
    <lineage>
        <taxon>Bacteria</taxon>
        <taxon>Pseudomonadati</taxon>
        <taxon>Pseudomonadota</taxon>
        <taxon>Gammaproteobacteria</taxon>
        <taxon>Oceanospirillales</taxon>
        <taxon>Oceanospirillaceae</taxon>
        <taxon>Marinomonas</taxon>
    </lineage>
</organism>
<evidence type="ECO:0000256" key="2">
    <source>
        <dbReference type="SAM" id="SignalP"/>
    </source>
</evidence>
<keyword evidence="5" id="KW-1185">Reference proteome</keyword>
<feature type="domain" description="GmrSD restriction endonucleases C-terminal" evidence="3">
    <location>
        <begin position="132"/>
        <end position="215"/>
    </location>
</feature>
<accession>A0A0K6IU75</accession>
<keyword evidence="2" id="KW-0732">Signal</keyword>
<name>A0A0K6IU75_9GAMM</name>
<feature type="signal peptide" evidence="2">
    <location>
        <begin position="1"/>
        <end position="22"/>
    </location>
</feature>
<evidence type="ECO:0000313" key="4">
    <source>
        <dbReference type="EMBL" id="CUB06655.1"/>
    </source>
</evidence>
<sequence>MQIMKTLLSAFLLIGLSNPALAEADQPIKKSKSSICHRPNTEHYSKTKNFKVYDTIEACLASGGRLPKGQTLNLPRTPARSSVTSDDQTTKYSRSQFGSGWDDADRDCQNTRQEVLISMSTNTVRFADDKQCRVTFGRWISMYSGNVIFDASQVDIDHVVPLKWAWEHGAKSWGKSKREQFANDPINLVAVEASLNRQKGAKGLDEWLPPKNQEQYKARFMRVLTKYDLER</sequence>
<reference evidence="5" key="1">
    <citation type="submission" date="2015-08" db="EMBL/GenBank/DDBJ databases">
        <authorList>
            <person name="Varghese N."/>
        </authorList>
    </citation>
    <scope>NUCLEOTIDE SEQUENCE [LARGE SCALE GENOMIC DNA]</scope>
    <source>
        <strain evidence="5">JCM 18476</strain>
    </source>
</reference>
<feature type="region of interest" description="Disordered" evidence="1">
    <location>
        <begin position="70"/>
        <end position="98"/>
    </location>
</feature>
<dbReference type="Gene3D" id="1.10.30.50">
    <property type="match status" value="1"/>
</dbReference>
<evidence type="ECO:0000256" key="1">
    <source>
        <dbReference type="SAM" id="MobiDB-lite"/>
    </source>
</evidence>
<dbReference type="Proteomes" id="UP000182769">
    <property type="component" value="Unassembled WGS sequence"/>
</dbReference>
<dbReference type="PANTHER" id="PTHR24094:SF15">
    <property type="entry name" value="AMP-DEPENDENT SYNTHETASE_LIGASE DOMAIN-CONTAINING PROTEIN-RELATED"/>
    <property type="match status" value="1"/>
</dbReference>
<feature type="chain" id="PRO_5005505645" description="GmrSD restriction endonucleases C-terminal domain-containing protein" evidence="2">
    <location>
        <begin position="23"/>
        <end position="231"/>
    </location>
</feature>
<proteinExistence type="predicted"/>
<dbReference type="Pfam" id="PF07510">
    <property type="entry name" value="GmrSD_C"/>
    <property type="match status" value="1"/>
</dbReference>
<evidence type="ECO:0000259" key="3">
    <source>
        <dbReference type="Pfam" id="PF07510"/>
    </source>
</evidence>
<evidence type="ECO:0000313" key="5">
    <source>
        <dbReference type="Proteomes" id="UP000182769"/>
    </source>
</evidence>
<gene>
    <name evidence="4" type="ORF">Ga0061065_12035</name>
</gene>
<dbReference type="AlphaFoldDB" id="A0A0K6IU75"/>